<dbReference type="PANTHER" id="PTHR11485">
    <property type="entry name" value="TRANSFERRIN"/>
    <property type="match status" value="1"/>
</dbReference>
<reference evidence="3 4" key="1">
    <citation type="submission" date="2024-05" db="EMBL/GenBank/DDBJ databases">
        <title>Genetic variation in Jamaican populations of the coffee berry borer (Hypothenemus hampei).</title>
        <authorList>
            <person name="Errbii M."/>
            <person name="Myrie A."/>
        </authorList>
    </citation>
    <scope>NUCLEOTIDE SEQUENCE [LARGE SCALE GENOMIC DNA]</scope>
    <source>
        <strain evidence="3">JA-Hopewell-2020-01-JO</strain>
        <tissue evidence="3">Whole body</tissue>
    </source>
</reference>
<dbReference type="Pfam" id="PF00405">
    <property type="entry name" value="Transferrin"/>
    <property type="match status" value="2"/>
</dbReference>
<gene>
    <name evidence="3" type="ORF">ABEB36_012670</name>
</gene>
<protein>
    <recommendedName>
        <fullName evidence="2">Transferrin-like domain-containing protein</fullName>
    </recommendedName>
</protein>
<dbReference type="SMART" id="SM00094">
    <property type="entry name" value="TR_FER"/>
    <property type="match status" value="1"/>
</dbReference>
<dbReference type="PANTHER" id="PTHR11485:SF29">
    <property type="entry name" value="TRANSFERRIN 2"/>
    <property type="match status" value="1"/>
</dbReference>
<evidence type="ECO:0000313" key="3">
    <source>
        <dbReference type="EMBL" id="KAL1492186.1"/>
    </source>
</evidence>
<dbReference type="PRINTS" id="PR00422">
    <property type="entry name" value="TRANSFERRIN"/>
</dbReference>
<comment type="caution">
    <text evidence="3">The sequence shown here is derived from an EMBL/GenBank/DDBJ whole genome shotgun (WGS) entry which is preliminary data.</text>
</comment>
<proteinExistence type="predicted"/>
<feature type="domain" description="Transferrin-like" evidence="2">
    <location>
        <begin position="346"/>
        <end position="677"/>
    </location>
</feature>
<evidence type="ECO:0000259" key="2">
    <source>
        <dbReference type="PROSITE" id="PS51408"/>
    </source>
</evidence>
<feature type="chain" id="PRO_5044781879" description="Transferrin-like domain-containing protein" evidence="1">
    <location>
        <begin position="20"/>
        <end position="710"/>
    </location>
</feature>
<feature type="signal peptide" evidence="1">
    <location>
        <begin position="1"/>
        <end position="19"/>
    </location>
</feature>
<evidence type="ECO:0000256" key="1">
    <source>
        <dbReference type="SAM" id="SignalP"/>
    </source>
</evidence>
<keyword evidence="4" id="KW-1185">Reference proteome</keyword>
<sequence length="710" mass="79049">MHSFWLLFGFLLVLQQVYAQSNTLCTDNFNNDACQQIARDQEMTCQLVPTKTDCILDADLSLPTLSVLTAEEAFLASGIVSENVVVIGEILEGNVPYRTVVIVKSDYLGGVGDQLKGLKYCHPGYDHDKRITRFVLEELDWKAVSLNCEDDKTLTELKYKAFSEFYGDSCRPGTWTEDYEFDAFLKNKYPSLCKLCSSETCSSYTVPLNDSLTCLTNGGDVALSDLSYANAFFEIGSNSQNYRYLCPNGTLTTSLNPCVWTSQLNRVLITSRQSASTMESYLKSKMPSYVVSVDSTGSTSLERHLAHLLQLSNTDKINLLLPTSLNSYVSAQRTFPISPSICNRILKWSVTTELENRKCQWLQQASITHGLLPPISCVQSEDNDTLSSLDNIAQKGADVTFIDANYGYIARRKQLSNAAYPETDVTKLSKIVIVVRNETDWYKELKDFSGKGICLPSYGGKEWLAFIDLLRKNNVIQNSIDYGAIFSSFVGESCTPGANYKDLDIANTNSQKLCSNCVPIDITETARYCNAEPNNKYYNSRGALKCLENGAGDYAVISLNDLPEYYIKRPENQLFRIISKNGSLSNTPGLTIDENAPIAIIISGEVVFNNVTPSTYNDTILYLKHMEVEFGENLDKAFKVFESFNHTKNLLFPDSTPGLTFEGSSNQYIGTYKTLLSNSEISGPVVNGVFQPSYPAIFIVLVITFFAQLI</sequence>
<dbReference type="SUPFAM" id="SSF53850">
    <property type="entry name" value="Periplasmic binding protein-like II"/>
    <property type="match status" value="2"/>
</dbReference>
<dbReference type="InterPro" id="IPR001156">
    <property type="entry name" value="Transferrin-like_dom"/>
</dbReference>
<name>A0ABD1EC09_HYPHA</name>
<dbReference type="Proteomes" id="UP001566132">
    <property type="component" value="Unassembled WGS sequence"/>
</dbReference>
<organism evidence="3 4">
    <name type="scientific">Hypothenemus hampei</name>
    <name type="common">Coffee berry borer</name>
    <dbReference type="NCBI Taxonomy" id="57062"/>
    <lineage>
        <taxon>Eukaryota</taxon>
        <taxon>Metazoa</taxon>
        <taxon>Ecdysozoa</taxon>
        <taxon>Arthropoda</taxon>
        <taxon>Hexapoda</taxon>
        <taxon>Insecta</taxon>
        <taxon>Pterygota</taxon>
        <taxon>Neoptera</taxon>
        <taxon>Endopterygota</taxon>
        <taxon>Coleoptera</taxon>
        <taxon>Polyphaga</taxon>
        <taxon>Cucujiformia</taxon>
        <taxon>Curculionidae</taxon>
        <taxon>Scolytinae</taxon>
        <taxon>Hypothenemus</taxon>
    </lineage>
</organism>
<dbReference type="AlphaFoldDB" id="A0ABD1EC09"/>
<dbReference type="Gene3D" id="3.40.190.10">
    <property type="entry name" value="Periplasmic binding protein-like II"/>
    <property type="match status" value="3"/>
</dbReference>
<accession>A0ABD1EC09</accession>
<evidence type="ECO:0000313" key="4">
    <source>
        <dbReference type="Proteomes" id="UP001566132"/>
    </source>
</evidence>
<keyword evidence="1" id="KW-0732">Signal</keyword>
<dbReference type="EMBL" id="JBDJPC010000009">
    <property type="protein sequence ID" value="KAL1492186.1"/>
    <property type="molecule type" value="Genomic_DNA"/>
</dbReference>
<dbReference type="PROSITE" id="PS51408">
    <property type="entry name" value="TRANSFERRIN_LIKE_4"/>
    <property type="match status" value="1"/>
</dbReference>